<gene>
    <name evidence="2" type="ORF">LCGC14_1565780</name>
</gene>
<comment type="caution">
    <text evidence="2">The sequence shown here is derived from an EMBL/GenBank/DDBJ whole genome shotgun (WGS) entry which is preliminary data.</text>
</comment>
<accession>A0A0F9J7B2</accession>
<keyword evidence="1" id="KW-0812">Transmembrane</keyword>
<feature type="non-terminal residue" evidence="2">
    <location>
        <position position="1"/>
    </location>
</feature>
<reference evidence="2" key="1">
    <citation type="journal article" date="2015" name="Nature">
        <title>Complex archaea that bridge the gap between prokaryotes and eukaryotes.</title>
        <authorList>
            <person name="Spang A."/>
            <person name="Saw J.H."/>
            <person name="Jorgensen S.L."/>
            <person name="Zaremba-Niedzwiedzka K."/>
            <person name="Martijn J."/>
            <person name="Lind A.E."/>
            <person name="van Eijk R."/>
            <person name="Schleper C."/>
            <person name="Guy L."/>
            <person name="Ettema T.J."/>
        </authorList>
    </citation>
    <scope>NUCLEOTIDE SEQUENCE</scope>
</reference>
<sequence>VYLDAIVLTSIDDSDFADHPYTTIAEGGVVYKFVFKDTVDLTEISEDDPLELSLLGREVKIIEASASEITLRSGQELSLLEGEKDTVEGKVVKAEVIGENSVSISVAGVSKTISEDEELEINGLKVRVENILYKGYEGSNNLVDLLVGIEIDEVIKDGEYFELFEKDSEEWEIGIKLGEADQYISVKNVEAYKDIDEDSDYKALGVGDTLALPNNYLEIEFKSVSESELNELNFKVKDGYLYVRGDSEDTFSFGTKEYDRLYIDDVGIYDEDLVLITDTKVEIGDSSIYLELGSAIIENLKILADMTDILFNGISFSGKDETYMDYLGIIFSDAENAVEDKTGFKVTVPEELPEVLISFNIDITVVITPPVDDEEDEEEDDVVVVPPPVIPPVVDDEDDVVIPPVVTYICADGSQVYNSNDCPIEPESNTLKTVLISLIAAIIGIFAWGKGFAGLIKYYLRLADEAEKAGDKELAKKYRDRASKMAKTVVTNYLAGKYKK</sequence>
<proteinExistence type="predicted"/>
<keyword evidence="1" id="KW-0472">Membrane</keyword>
<dbReference type="AlphaFoldDB" id="A0A0F9J7B2"/>
<protein>
    <submittedName>
        <fullName evidence="2">Uncharacterized protein</fullName>
    </submittedName>
</protein>
<dbReference type="EMBL" id="LAZR01012149">
    <property type="protein sequence ID" value="KKM32387.1"/>
    <property type="molecule type" value="Genomic_DNA"/>
</dbReference>
<name>A0A0F9J7B2_9ZZZZ</name>
<keyword evidence="1" id="KW-1133">Transmembrane helix</keyword>
<evidence type="ECO:0000256" key="1">
    <source>
        <dbReference type="SAM" id="Phobius"/>
    </source>
</evidence>
<evidence type="ECO:0000313" key="2">
    <source>
        <dbReference type="EMBL" id="KKM32387.1"/>
    </source>
</evidence>
<feature type="transmembrane region" description="Helical" evidence="1">
    <location>
        <begin position="434"/>
        <end position="453"/>
    </location>
</feature>
<organism evidence="2">
    <name type="scientific">marine sediment metagenome</name>
    <dbReference type="NCBI Taxonomy" id="412755"/>
    <lineage>
        <taxon>unclassified sequences</taxon>
        <taxon>metagenomes</taxon>
        <taxon>ecological metagenomes</taxon>
    </lineage>
</organism>